<dbReference type="PROSITE" id="PS51257">
    <property type="entry name" value="PROKAR_LIPOPROTEIN"/>
    <property type="match status" value="1"/>
</dbReference>
<dbReference type="AlphaFoldDB" id="A0A410G6Z0"/>
<accession>A0A410G6Z0</accession>
<feature type="signal peptide" evidence="1">
    <location>
        <begin position="1"/>
        <end position="18"/>
    </location>
</feature>
<feature type="chain" id="PRO_5018974823" description="Lipocalin-like domain-containing protein" evidence="1">
    <location>
        <begin position="19"/>
        <end position="142"/>
    </location>
</feature>
<organism evidence="2 3">
    <name type="scientific">Aequorivita ciconiae</name>
    <dbReference type="NCBI Taxonomy" id="2494375"/>
    <lineage>
        <taxon>Bacteria</taxon>
        <taxon>Pseudomonadati</taxon>
        <taxon>Bacteroidota</taxon>
        <taxon>Flavobacteriia</taxon>
        <taxon>Flavobacteriales</taxon>
        <taxon>Flavobacteriaceae</taxon>
        <taxon>Aequorivita</taxon>
    </lineage>
</organism>
<reference evidence="2 3" key="1">
    <citation type="submission" date="2019-01" db="EMBL/GenBank/DDBJ databases">
        <title>Complete genome sequencing of Aequorivita sp. H23M31.</title>
        <authorList>
            <person name="Bae J.-W."/>
        </authorList>
    </citation>
    <scope>NUCLEOTIDE SEQUENCE [LARGE SCALE GENOMIC DNA]</scope>
    <source>
        <strain evidence="2 3">H23M31</strain>
    </source>
</reference>
<protein>
    <recommendedName>
        <fullName evidence="4">Lipocalin-like domain-containing protein</fullName>
    </recommendedName>
</protein>
<dbReference type="KEGG" id="aev:EI546_15500"/>
<gene>
    <name evidence="2" type="ORF">EI546_15500</name>
</gene>
<dbReference type="OrthoDB" id="826659at2"/>
<evidence type="ECO:0000313" key="3">
    <source>
        <dbReference type="Proteomes" id="UP000285517"/>
    </source>
</evidence>
<proteinExistence type="predicted"/>
<keyword evidence="1" id="KW-0732">Signal</keyword>
<dbReference type="Proteomes" id="UP000285517">
    <property type="component" value="Chromosome"/>
</dbReference>
<dbReference type="EMBL" id="CP034951">
    <property type="protein sequence ID" value="QAA83032.1"/>
    <property type="molecule type" value="Genomic_DNA"/>
</dbReference>
<dbReference type="RefSeq" id="WP_128251395.1">
    <property type="nucleotide sequence ID" value="NZ_CP034951.1"/>
</dbReference>
<evidence type="ECO:0000256" key="1">
    <source>
        <dbReference type="SAM" id="SignalP"/>
    </source>
</evidence>
<evidence type="ECO:0000313" key="2">
    <source>
        <dbReference type="EMBL" id="QAA83032.1"/>
    </source>
</evidence>
<evidence type="ECO:0008006" key="4">
    <source>
        <dbReference type="Google" id="ProtNLM"/>
    </source>
</evidence>
<name>A0A410G6Z0_9FLAO</name>
<sequence length="142" mass="16099">MKKLLVIFSMILFFSCSSDDDAGDVVTTKFEKIKTILPQGEWIVSNFYDNGDQTIDFESFIFTFKTDGTVFGQNDLFTENGTWEYSTTAVDGEQLLLQFQGTVPFDRIIGVWDIISLTPEKVELSIGNVDNQNVKLLIFTQI</sequence>
<keyword evidence="3" id="KW-1185">Reference proteome</keyword>